<evidence type="ECO:0000313" key="1">
    <source>
        <dbReference type="EMBL" id="ADD96050.1"/>
    </source>
</evidence>
<reference evidence="1" key="1">
    <citation type="journal article" date="2010" name="ISME J.">
        <title>Metagenome of the Mediterranean deep chlorophyll maximum studied by direct and fosmid library 454 pyrosequencing.</title>
        <authorList>
            <person name="Ghai R."/>
            <person name="Martin-Cuadrado A.B."/>
            <person name="Molto A.G."/>
            <person name="Heredia I.G."/>
            <person name="Cabrera R."/>
            <person name="Martin J."/>
            <person name="Verdu M."/>
            <person name="Deschamps P."/>
            <person name="Moreira D."/>
            <person name="Lopez-Garcia P."/>
            <person name="Mira A."/>
            <person name="Rodriguez-Valera F."/>
        </authorList>
    </citation>
    <scope>NUCLEOTIDE SEQUENCE</scope>
</reference>
<proteinExistence type="predicted"/>
<protein>
    <submittedName>
        <fullName evidence="1">Uncharacterized protein</fullName>
    </submittedName>
</protein>
<dbReference type="AlphaFoldDB" id="D6PJZ9"/>
<name>D6PJZ9_9ZZZZ</name>
<dbReference type="EMBL" id="GU943117">
    <property type="protein sequence ID" value="ADD96050.1"/>
    <property type="molecule type" value="Genomic_DNA"/>
</dbReference>
<accession>D6PJZ9</accession>
<organism evidence="1">
    <name type="scientific">uncultured organism MedDCM-OCT-S04-C375</name>
    <dbReference type="NCBI Taxonomy" id="743615"/>
    <lineage>
        <taxon>unclassified sequences</taxon>
        <taxon>environmental samples</taxon>
    </lineage>
</organism>
<sequence>MITTSSKNNMFAYRINVYGPEQQEWKEKIWTLSNRNHIEVDKDTNALGLSKVTHDAKKESQSKLQSCKN</sequence>